<dbReference type="SUPFAM" id="SSF53448">
    <property type="entry name" value="Nucleotide-diphospho-sugar transferases"/>
    <property type="match status" value="1"/>
</dbReference>
<sequence>MKQRDHHYISVCIPAYNEPDILTTLNSLVQAATDGLTTCVYVLINGSKKDDVETIERNLKGFEEVNTWIKAYSGQIKFKALLDLDLPVKHAGVGLARKILGDLASQNYKANKQNGVIVYLDADCEVKENYFQAISAFFKQSEFNAAAIHFEHIINDEKEQRDIIEYESHLRYYILMQRYLDLPFAIHTVGSSMAVMSDTYLAKGGMNRRKAGEDFYFMHKFIKDGECGNIHDTTVYPSGRISERVPFGTGRAMLKYEEEGFKWQTYNPEAFLILKPFLERRISFYESDVDFSGLHEGLKAYLASINAKEKIELIKENVASLDAFEKRFFQFFDAFQLMKYLHFLRDEYGINDVPISEGVAWYFKYVMIEEKPLTLKDALLRIRKIDNKEANGN</sequence>
<keyword evidence="2" id="KW-1185">Reference proteome</keyword>
<reference evidence="1 2" key="1">
    <citation type="submission" date="2018-05" db="EMBL/GenBank/DDBJ databases">
        <title>Complete genome sequence of Arcticibacterium luteifluviistationis SM1504T, a cytophagaceae bacterium isolated from Arctic surface seawater.</title>
        <authorList>
            <person name="Li Y."/>
            <person name="Qin Q.-L."/>
        </authorList>
    </citation>
    <scope>NUCLEOTIDE SEQUENCE [LARGE SCALE GENOMIC DNA]</scope>
    <source>
        <strain evidence="1 2">SM1504</strain>
    </source>
</reference>
<protein>
    <recommendedName>
        <fullName evidence="3">Glycosyltransferase 2-like domain-containing protein</fullName>
    </recommendedName>
</protein>
<accession>A0A2Z4GGU9</accession>
<proteinExistence type="predicted"/>
<dbReference type="RefSeq" id="WP_111373833.1">
    <property type="nucleotide sequence ID" value="NZ_CP029480.1"/>
</dbReference>
<dbReference type="AlphaFoldDB" id="A0A2Z4GGU9"/>
<evidence type="ECO:0000313" key="2">
    <source>
        <dbReference type="Proteomes" id="UP000249873"/>
    </source>
</evidence>
<dbReference type="Proteomes" id="UP000249873">
    <property type="component" value="Chromosome"/>
</dbReference>
<gene>
    <name evidence="1" type="ORF">DJ013_20710</name>
</gene>
<dbReference type="InterPro" id="IPR029044">
    <property type="entry name" value="Nucleotide-diphossugar_trans"/>
</dbReference>
<name>A0A2Z4GGU9_9BACT</name>
<dbReference type="KEGG" id="als:DJ013_20710"/>
<organism evidence="1 2">
    <name type="scientific">Arcticibacterium luteifluviistationis</name>
    <dbReference type="NCBI Taxonomy" id="1784714"/>
    <lineage>
        <taxon>Bacteria</taxon>
        <taxon>Pseudomonadati</taxon>
        <taxon>Bacteroidota</taxon>
        <taxon>Cytophagia</taxon>
        <taxon>Cytophagales</taxon>
        <taxon>Leadbetterellaceae</taxon>
        <taxon>Arcticibacterium</taxon>
    </lineage>
</organism>
<dbReference type="EMBL" id="CP029480">
    <property type="protein sequence ID" value="AWW00467.1"/>
    <property type="molecule type" value="Genomic_DNA"/>
</dbReference>
<dbReference type="OrthoDB" id="5391853at2"/>
<dbReference type="Gene3D" id="3.90.550.10">
    <property type="entry name" value="Spore Coat Polysaccharide Biosynthesis Protein SpsA, Chain A"/>
    <property type="match status" value="1"/>
</dbReference>
<evidence type="ECO:0008006" key="3">
    <source>
        <dbReference type="Google" id="ProtNLM"/>
    </source>
</evidence>
<evidence type="ECO:0000313" key="1">
    <source>
        <dbReference type="EMBL" id="AWW00467.1"/>
    </source>
</evidence>
<dbReference type="CDD" id="cd00761">
    <property type="entry name" value="Glyco_tranf_GTA_type"/>
    <property type="match status" value="1"/>
</dbReference>